<dbReference type="InterPro" id="IPR013527">
    <property type="entry name" value="YicC-like_N"/>
</dbReference>
<dbReference type="PANTHER" id="PTHR30636">
    <property type="entry name" value="UPF0701 PROTEIN YICC"/>
    <property type="match status" value="1"/>
</dbReference>
<keyword evidence="4" id="KW-0378">Hydrolase</keyword>
<dbReference type="InterPro" id="IPR013551">
    <property type="entry name" value="YicC-like_C"/>
</dbReference>
<evidence type="ECO:0000256" key="4">
    <source>
        <dbReference type="ARBA" id="ARBA00022801"/>
    </source>
</evidence>
<keyword evidence="2" id="KW-0540">Nuclease</keyword>
<evidence type="ECO:0000256" key="1">
    <source>
        <dbReference type="ARBA" id="ARBA00001968"/>
    </source>
</evidence>
<evidence type="ECO:0000256" key="2">
    <source>
        <dbReference type="ARBA" id="ARBA00022722"/>
    </source>
</evidence>
<name>G9WMS3_9FIRM</name>
<feature type="domain" description="Endoribonuclease YicC-like N-terminal" evidence="6">
    <location>
        <begin position="1"/>
        <end position="153"/>
    </location>
</feature>
<organism evidence="8 9">
    <name type="scientific">Oribacterium parvum ACB1</name>
    <dbReference type="NCBI Taxonomy" id="796943"/>
    <lineage>
        <taxon>Bacteria</taxon>
        <taxon>Bacillati</taxon>
        <taxon>Bacillota</taxon>
        <taxon>Clostridia</taxon>
        <taxon>Lachnospirales</taxon>
        <taxon>Lachnospiraceae</taxon>
        <taxon>Oribacterium</taxon>
    </lineage>
</organism>
<dbReference type="NCBIfam" id="TIGR00255">
    <property type="entry name" value="YicC/YloC family endoribonuclease"/>
    <property type="match status" value="1"/>
</dbReference>
<dbReference type="RefSeq" id="WP_009534517.1">
    <property type="nucleotide sequence ID" value="NZ_KE148312.1"/>
</dbReference>
<dbReference type="PATRIC" id="fig|796943.3.peg.1053"/>
<comment type="similarity">
    <text evidence="5">Belongs to the YicC/YloC family.</text>
</comment>
<accession>G9WMS3</accession>
<dbReference type="Pfam" id="PF08340">
    <property type="entry name" value="YicC-like_C"/>
    <property type="match status" value="1"/>
</dbReference>
<evidence type="ECO:0000259" key="7">
    <source>
        <dbReference type="Pfam" id="PF08340"/>
    </source>
</evidence>
<dbReference type="STRING" id="796943.HMPREF9625_00656"/>
<dbReference type="PANTHER" id="PTHR30636:SF3">
    <property type="entry name" value="UPF0701 PROTEIN YICC"/>
    <property type="match status" value="1"/>
</dbReference>
<reference evidence="8" key="2">
    <citation type="submission" date="2013-03" db="EMBL/GenBank/DDBJ databases">
        <title>The Genome Sequence of Oribacterium sp. ACB1.</title>
        <authorList>
            <consortium name="The Broad Institute Genomics Platform"/>
            <consortium name="The Broad Institute Genome Sequencing Center for Infectious Disease"/>
            <person name="Earl A."/>
            <person name="Ward D."/>
            <person name="Feldgarden M."/>
            <person name="Gevers D."/>
            <person name="Sizova M."/>
            <person name="Hazen A."/>
            <person name="Epstein S."/>
            <person name="Walker B."/>
            <person name="Young S."/>
            <person name="Zeng Q."/>
            <person name="Gargeya S."/>
            <person name="Fitzgerald M."/>
            <person name="Haas B."/>
            <person name="Abouelleil A."/>
            <person name="Allen A.W."/>
            <person name="Alvarado L."/>
            <person name="Arachchi H.M."/>
            <person name="Berlin A.M."/>
            <person name="Chapman S.B."/>
            <person name="Gainer-Dewar J."/>
            <person name="Goldberg J."/>
            <person name="Griggs A."/>
            <person name="Gujja S."/>
            <person name="Hansen M."/>
            <person name="Howarth C."/>
            <person name="Imamovic A."/>
            <person name="Ireland A."/>
            <person name="Larimer J."/>
            <person name="McCowan C."/>
            <person name="Murphy C."/>
            <person name="Pearson M."/>
            <person name="Poon T.W."/>
            <person name="Priest M."/>
            <person name="Roberts A."/>
            <person name="Saif S."/>
            <person name="Shea T."/>
            <person name="Sisk P."/>
            <person name="Sykes S."/>
            <person name="Wortman J."/>
            <person name="Nusbaum C."/>
            <person name="Birren B."/>
        </authorList>
    </citation>
    <scope>NUCLEOTIDE SEQUENCE [LARGE SCALE GENOMIC DNA]</scope>
    <source>
        <strain evidence="8">ACB1</strain>
    </source>
</reference>
<dbReference type="GO" id="GO:0016787">
    <property type="term" value="F:hydrolase activity"/>
    <property type="evidence" value="ECO:0007669"/>
    <property type="project" value="UniProtKB-KW"/>
</dbReference>
<dbReference type="InterPro" id="IPR005229">
    <property type="entry name" value="YicC/YloC-like"/>
</dbReference>
<dbReference type="GO" id="GO:0004521">
    <property type="term" value="F:RNA endonuclease activity"/>
    <property type="evidence" value="ECO:0007669"/>
    <property type="project" value="InterPro"/>
</dbReference>
<evidence type="ECO:0000259" key="6">
    <source>
        <dbReference type="Pfam" id="PF03755"/>
    </source>
</evidence>
<dbReference type="AlphaFoldDB" id="G9WMS3"/>
<evidence type="ECO:0000313" key="8">
    <source>
        <dbReference type="EMBL" id="EHL11826.1"/>
    </source>
</evidence>
<reference evidence="8" key="1">
    <citation type="submission" date="2011-08" db="EMBL/GenBank/DDBJ databases">
        <authorList>
            <consortium name="The Broad Institute Genome Sequencing Platform"/>
            <person name="Earl A."/>
            <person name="Ward D."/>
            <person name="Feldgarden M."/>
            <person name="Gevers D."/>
            <person name="Sizova M."/>
            <person name="Hazen A."/>
            <person name="Epstein S."/>
            <person name="Young S.K."/>
            <person name="Zeng Q."/>
            <person name="Gargeya S."/>
            <person name="Fitzgerald M."/>
            <person name="Haas B."/>
            <person name="Abouelleil A."/>
            <person name="Alvarado L."/>
            <person name="Arachchi H.M."/>
            <person name="Berlin A."/>
            <person name="Brown A."/>
            <person name="Chapman S.B."/>
            <person name="Chen Z."/>
            <person name="Dunbar C."/>
            <person name="Freedman E."/>
            <person name="Gearin G."/>
            <person name="Gellesch M."/>
            <person name="Goldberg J."/>
            <person name="Griggs A."/>
            <person name="Gujja S."/>
            <person name="Heiman D."/>
            <person name="Howarth C."/>
            <person name="Larson L."/>
            <person name="Lui A."/>
            <person name="MacDonald P.J.P."/>
            <person name="Montmayeur A."/>
            <person name="Murphy C."/>
            <person name="Neiman D."/>
            <person name="Pearson M."/>
            <person name="Priest M."/>
            <person name="Roberts A."/>
            <person name="Saif S."/>
            <person name="Shea T."/>
            <person name="Shenoy N."/>
            <person name="Sisk P."/>
            <person name="Stolte C."/>
            <person name="Sykes S."/>
            <person name="Wortman J."/>
            <person name="Nusbaum C."/>
            <person name="Birren B."/>
        </authorList>
    </citation>
    <scope>NUCLEOTIDE SEQUENCE</scope>
    <source>
        <strain evidence="8">ACB1</strain>
    </source>
</reference>
<dbReference type="HOGENOM" id="CLU_076609_1_0_9"/>
<evidence type="ECO:0000313" key="9">
    <source>
        <dbReference type="Proteomes" id="UP000018461"/>
    </source>
</evidence>
<comment type="caution">
    <text evidence="8">The sequence shown here is derived from an EMBL/GenBank/DDBJ whole genome shotgun (WGS) entry which is preliminary data.</text>
</comment>
<keyword evidence="3" id="KW-0255">Endonuclease</keyword>
<protein>
    <submittedName>
        <fullName evidence="8">TIGR00255 family protein</fullName>
    </submittedName>
</protein>
<keyword evidence="9" id="KW-1185">Reference proteome</keyword>
<dbReference type="Proteomes" id="UP000018461">
    <property type="component" value="Unassembled WGS sequence"/>
</dbReference>
<proteinExistence type="inferred from homology"/>
<evidence type="ECO:0000256" key="5">
    <source>
        <dbReference type="ARBA" id="ARBA00035648"/>
    </source>
</evidence>
<dbReference type="Pfam" id="PF03755">
    <property type="entry name" value="YicC-like_N"/>
    <property type="match status" value="1"/>
</dbReference>
<evidence type="ECO:0000256" key="3">
    <source>
        <dbReference type="ARBA" id="ARBA00022759"/>
    </source>
</evidence>
<comment type="cofactor">
    <cofactor evidence="1">
        <name>a divalent metal cation</name>
        <dbReference type="ChEBI" id="CHEBI:60240"/>
    </cofactor>
</comment>
<sequence>MKSMTGFGRAKAENAGQIVTVEIKSVNSRFLDLSFRLPRSFQAMEMKIRELLKKNISRGKVEVYLSIEDGGEKEKKLLVNTVLAKRYKEEIEKLSKELDLPFNLSGNSLFFYPEVFHLTEEEDEDNETVILEIVDAAIQEFVRSRSLEGEKLRADLEMKLQEMEDYLRFLKEKEPKLRIQYENRLRKKIEESLAGREIDEGRLLEEVAIFSDKVSTDEEITRLDSHVHRMQAILKEEQAVGRDLDFLMQEMNRESNTILSKASDLEITDIGLKAKNCIEKMREQVQNIE</sequence>
<feature type="domain" description="Endoribonuclease YicC-like C-terminal" evidence="7">
    <location>
        <begin position="171"/>
        <end position="289"/>
    </location>
</feature>
<dbReference type="EMBL" id="AFZC02000003">
    <property type="protein sequence ID" value="EHL11826.1"/>
    <property type="molecule type" value="Genomic_DNA"/>
</dbReference>
<gene>
    <name evidence="8" type="ORF">HMPREF9625_00656</name>
</gene>